<accession>D7EIS7</accession>
<keyword evidence="2" id="KW-1185">Reference proteome</keyword>
<sequence>MACSHENFSIDRAVDEEVRKCFDQMVQLEIEKLGKMTMLDPEMRRRVAIGRVLERKEAYKLAKKQYAAKKKEKTLVTKIEKQKMKSKRKQKRKTKTLLQKCLINSFLEERRRAKQIGFE</sequence>
<reference evidence="1 2" key="2">
    <citation type="journal article" date="2010" name="Nucleic Acids Res.">
        <title>BeetleBase in 2010: revisions to provide comprehensive genomic information for Tribolium castaneum.</title>
        <authorList>
            <person name="Kim H.S."/>
            <person name="Murphy T."/>
            <person name="Xia J."/>
            <person name="Caragea D."/>
            <person name="Park Y."/>
            <person name="Beeman R.W."/>
            <person name="Lorenzen M.D."/>
            <person name="Butcher S."/>
            <person name="Manak J.R."/>
            <person name="Brown S.J."/>
        </authorList>
    </citation>
    <scope>NUCLEOTIDE SEQUENCE [LARGE SCALE GENOMIC DNA]</scope>
    <source>
        <strain evidence="1 2">Georgia GA2</strain>
    </source>
</reference>
<proteinExistence type="predicted"/>
<evidence type="ECO:0000313" key="1">
    <source>
        <dbReference type="EMBL" id="EFA12249.1"/>
    </source>
</evidence>
<gene>
    <name evidence="1" type="primary">GLEAN_16109</name>
    <name evidence="1" type="ORF">TcasGA2_TC016109</name>
</gene>
<dbReference type="EMBL" id="KQ972823">
    <property type="protein sequence ID" value="EFA12249.1"/>
    <property type="molecule type" value="Genomic_DNA"/>
</dbReference>
<dbReference type="InParanoid" id="D7EIS7"/>
<reference evidence="1 2" key="1">
    <citation type="journal article" date="2008" name="Nature">
        <title>The genome of the model beetle and pest Tribolium castaneum.</title>
        <authorList>
            <consortium name="Tribolium Genome Sequencing Consortium"/>
            <person name="Richards S."/>
            <person name="Gibbs R.A."/>
            <person name="Weinstock G.M."/>
            <person name="Brown S.J."/>
            <person name="Denell R."/>
            <person name="Beeman R.W."/>
            <person name="Gibbs R."/>
            <person name="Beeman R.W."/>
            <person name="Brown S.J."/>
            <person name="Bucher G."/>
            <person name="Friedrich M."/>
            <person name="Grimmelikhuijzen C.J."/>
            <person name="Klingler M."/>
            <person name="Lorenzen M."/>
            <person name="Richards S."/>
            <person name="Roth S."/>
            <person name="Schroder R."/>
            <person name="Tautz D."/>
            <person name="Zdobnov E.M."/>
            <person name="Muzny D."/>
            <person name="Gibbs R.A."/>
            <person name="Weinstock G.M."/>
            <person name="Attaway T."/>
            <person name="Bell S."/>
            <person name="Buhay C.J."/>
            <person name="Chandrabose M.N."/>
            <person name="Chavez D."/>
            <person name="Clerk-Blankenburg K.P."/>
            <person name="Cree A."/>
            <person name="Dao M."/>
            <person name="Davis C."/>
            <person name="Chacko J."/>
            <person name="Dinh H."/>
            <person name="Dugan-Rocha S."/>
            <person name="Fowler G."/>
            <person name="Garner T.T."/>
            <person name="Garnes J."/>
            <person name="Gnirke A."/>
            <person name="Hawes A."/>
            <person name="Hernandez J."/>
            <person name="Hines S."/>
            <person name="Holder M."/>
            <person name="Hume J."/>
            <person name="Jhangiani S.N."/>
            <person name="Joshi V."/>
            <person name="Khan Z.M."/>
            <person name="Jackson L."/>
            <person name="Kovar C."/>
            <person name="Kowis A."/>
            <person name="Lee S."/>
            <person name="Lewis L.R."/>
            <person name="Margolis J."/>
            <person name="Morgan M."/>
            <person name="Nazareth L.V."/>
            <person name="Nguyen N."/>
            <person name="Okwuonu G."/>
            <person name="Parker D."/>
            <person name="Richards S."/>
            <person name="Ruiz S.J."/>
            <person name="Santibanez J."/>
            <person name="Savard J."/>
            <person name="Scherer S.E."/>
            <person name="Schneider B."/>
            <person name="Sodergren E."/>
            <person name="Tautz D."/>
            <person name="Vattahil S."/>
            <person name="Villasana D."/>
            <person name="White C.S."/>
            <person name="Wright R."/>
            <person name="Park Y."/>
            <person name="Beeman R.W."/>
            <person name="Lord J."/>
            <person name="Oppert B."/>
            <person name="Lorenzen M."/>
            <person name="Brown S."/>
            <person name="Wang L."/>
            <person name="Savard J."/>
            <person name="Tautz D."/>
            <person name="Richards S."/>
            <person name="Weinstock G."/>
            <person name="Gibbs R.A."/>
            <person name="Liu Y."/>
            <person name="Worley K."/>
            <person name="Weinstock G."/>
            <person name="Elsik C.G."/>
            <person name="Reese J.T."/>
            <person name="Elhaik E."/>
            <person name="Landan G."/>
            <person name="Graur D."/>
            <person name="Arensburger P."/>
            <person name="Atkinson P."/>
            <person name="Beeman R.W."/>
            <person name="Beidler J."/>
            <person name="Brown S.J."/>
            <person name="Demuth J.P."/>
            <person name="Drury D.W."/>
            <person name="Du Y.Z."/>
            <person name="Fujiwara H."/>
            <person name="Lorenzen M."/>
            <person name="Maselli V."/>
            <person name="Osanai M."/>
            <person name="Park Y."/>
            <person name="Robertson H.M."/>
            <person name="Tu Z."/>
            <person name="Wang J.J."/>
            <person name="Wang S."/>
            <person name="Richards S."/>
            <person name="Song H."/>
            <person name="Zhang L."/>
            <person name="Sodergren E."/>
            <person name="Werner D."/>
            <person name="Stanke M."/>
            <person name="Morgenstern B."/>
            <person name="Solovyev V."/>
            <person name="Kosarev P."/>
            <person name="Brown G."/>
            <person name="Chen H.C."/>
            <person name="Ermolaeva O."/>
            <person name="Hlavina W."/>
            <person name="Kapustin Y."/>
            <person name="Kiryutin B."/>
            <person name="Kitts P."/>
            <person name="Maglott D."/>
            <person name="Pruitt K."/>
            <person name="Sapojnikov V."/>
            <person name="Souvorov A."/>
            <person name="Mackey A.J."/>
            <person name="Waterhouse R.M."/>
            <person name="Wyder S."/>
            <person name="Zdobnov E.M."/>
            <person name="Zdobnov E.M."/>
            <person name="Wyder S."/>
            <person name="Kriventseva E.V."/>
            <person name="Kadowaki T."/>
            <person name="Bork P."/>
            <person name="Aranda M."/>
            <person name="Bao R."/>
            <person name="Beermann A."/>
            <person name="Berns N."/>
            <person name="Bolognesi R."/>
            <person name="Bonneton F."/>
            <person name="Bopp D."/>
            <person name="Brown S.J."/>
            <person name="Bucher G."/>
            <person name="Butts T."/>
            <person name="Chaumot A."/>
            <person name="Denell R.E."/>
            <person name="Ferrier D.E."/>
            <person name="Friedrich M."/>
            <person name="Gordon C.M."/>
            <person name="Jindra M."/>
            <person name="Klingler M."/>
            <person name="Lan Q."/>
            <person name="Lattorff H.M."/>
            <person name="Laudet V."/>
            <person name="von Levetsow C."/>
            <person name="Liu Z."/>
            <person name="Lutz R."/>
            <person name="Lynch J.A."/>
            <person name="da Fonseca R.N."/>
            <person name="Posnien N."/>
            <person name="Reuter R."/>
            <person name="Roth S."/>
            <person name="Savard J."/>
            <person name="Schinko J.B."/>
            <person name="Schmitt C."/>
            <person name="Schoppmeier M."/>
            <person name="Schroder R."/>
            <person name="Shippy T.D."/>
            <person name="Simonnet F."/>
            <person name="Marques-Souza H."/>
            <person name="Tautz D."/>
            <person name="Tomoyasu Y."/>
            <person name="Trauner J."/>
            <person name="Van der Zee M."/>
            <person name="Vervoort M."/>
            <person name="Wittkopp N."/>
            <person name="Wimmer E.A."/>
            <person name="Yang X."/>
            <person name="Jones A.K."/>
            <person name="Sattelle D.B."/>
            <person name="Ebert P.R."/>
            <person name="Nelson D."/>
            <person name="Scott J.G."/>
            <person name="Beeman R.W."/>
            <person name="Muthukrishnan S."/>
            <person name="Kramer K.J."/>
            <person name="Arakane Y."/>
            <person name="Beeman R.W."/>
            <person name="Zhu Q."/>
            <person name="Hogenkamp D."/>
            <person name="Dixit R."/>
            <person name="Oppert B."/>
            <person name="Jiang H."/>
            <person name="Zou Z."/>
            <person name="Marshall J."/>
            <person name="Elpidina E."/>
            <person name="Vinokurov K."/>
            <person name="Oppert C."/>
            <person name="Zou Z."/>
            <person name="Evans J."/>
            <person name="Lu Z."/>
            <person name="Zhao P."/>
            <person name="Sumathipala N."/>
            <person name="Altincicek B."/>
            <person name="Vilcinskas A."/>
            <person name="Williams M."/>
            <person name="Hultmark D."/>
            <person name="Hetru C."/>
            <person name="Jiang H."/>
            <person name="Grimmelikhuijzen C.J."/>
            <person name="Hauser F."/>
            <person name="Cazzamali G."/>
            <person name="Williamson M."/>
            <person name="Park Y."/>
            <person name="Li B."/>
            <person name="Tanaka Y."/>
            <person name="Predel R."/>
            <person name="Neupert S."/>
            <person name="Schachtner J."/>
            <person name="Verleyen P."/>
            <person name="Raible F."/>
            <person name="Bork P."/>
            <person name="Friedrich M."/>
            <person name="Walden K.K."/>
            <person name="Robertson H.M."/>
            <person name="Angeli S."/>
            <person name="Foret S."/>
            <person name="Bucher G."/>
            <person name="Schuetz S."/>
            <person name="Maleszka R."/>
            <person name="Wimmer E.A."/>
            <person name="Beeman R.W."/>
            <person name="Lorenzen M."/>
            <person name="Tomoyasu Y."/>
            <person name="Miller S.C."/>
            <person name="Grossmann D."/>
            <person name="Bucher G."/>
        </authorList>
    </citation>
    <scope>NUCLEOTIDE SEQUENCE [LARGE SCALE GENOMIC DNA]</scope>
    <source>
        <strain evidence="1 2">Georgia GA2</strain>
    </source>
</reference>
<organism evidence="1 2">
    <name type="scientific">Tribolium castaneum</name>
    <name type="common">Red flour beetle</name>
    <dbReference type="NCBI Taxonomy" id="7070"/>
    <lineage>
        <taxon>Eukaryota</taxon>
        <taxon>Metazoa</taxon>
        <taxon>Ecdysozoa</taxon>
        <taxon>Arthropoda</taxon>
        <taxon>Hexapoda</taxon>
        <taxon>Insecta</taxon>
        <taxon>Pterygota</taxon>
        <taxon>Neoptera</taxon>
        <taxon>Endopterygota</taxon>
        <taxon>Coleoptera</taxon>
        <taxon>Polyphaga</taxon>
        <taxon>Cucujiformia</taxon>
        <taxon>Tenebrionidae</taxon>
        <taxon>Tenebrionidae incertae sedis</taxon>
        <taxon>Tribolium</taxon>
    </lineage>
</organism>
<protein>
    <submittedName>
        <fullName evidence="1">Uncharacterized protein</fullName>
    </submittedName>
</protein>
<dbReference type="PhylomeDB" id="D7EIS7"/>
<evidence type="ECO:0000313" key="2">
    <source>
        <dbReference type="Proteomes" id="UP000007266"/>
    </source>
</evidence>
<name>D7EIS7_TRICA</name>
<dbReference type="HOGENOM" id="CLU_2161605_0_0_1"/>
<dbReference type="Proteomes" id="UP000007266">
    <property type="component" value="Unassembled WGS sequence"/>
</dbReference>
<dbReference type="AlphaFoldDB" id="D7EIS7"/>